<sequence>MPAYPDFLMPRPPHVDDPVARAAFDALFDAAVRRGGNAPIAYDLPWPRWQFICHIAETRPIVVHGSQNAGIDVFEPRQSNDVHPFGDRKAVYATSDGLWSMFYAVLDRPSTPMFIVNAALRLETDGGLGAPHYFFSVSRPALEARAFASGVVYFLPRDTFELMPPQDVHGGRAHVPQWASLESVRPMARITVSPDDFPFLEHIRGHDDDTVLARAKADPDGFPWVD</sequence>
<comment type="caution">
    <text evidence="1">The sequence shown here is derived from an EMBL/GenBank/DDBJ whole genome shotgun (WGS) entry which is preliminary data.</text>
</comment>
<dbReference type="Proteomes" id="UP001156691">
    <property type="component" value="Unassembled WGS sequence"/>
</dbReference>
<accession>A0ABQ5WBR9</accession>
<name>A0ABQ5WBR9_9HYPH</name>
<evidence type="ECO:0008006" key="3">
    <source>
        <dbReference type="Google" id="ProtNLM"/>
    </source>
</evidence>
<reference evidence="2" key="1">
    <citation type="journal article" date="2019" name="Int. J. Syst. Evol. Microbiol.">
        <title>The Global Catalogue of Microorganisms (GCM) 10K type strain sequencing project: providing services to taxonomists for standard genome sequencing and annotation.</title>
        <authorList>
            <consortium name="The Broad Institute Genomics Platform"/>
            <consortium name="The Broad Institute Genome Sequencing Center for Infectious Disease"/>
            <person name="Wu L."/>
            <person name="Ma J."/>
        </authorList>
    </citation>
    <scope>NUCLEOTIDE SEQUENCE [LARGE SCALE GENOMIC DNA]</scope>
    <source>
        <strain evidence="2">NBRC 112416</strain>
    </source>
</reference>
<dbReference type="RefSeq" id="WP_284342591.1">
    <property type="nucleotide sequence ID" value="NZ_BSNS01000023.1"/>
</dbReference>
<evidence type="ECO:0000313" key="1">
    <source>
        <dbReference type="EMBL" id="GLQ57194.1"/>
    </source>
</evidence>
<organism evidence="1 2">
    <name type="scientific">Devosia nitrariae</name>
    <dbReference type="NCBI Taxonomy" id="2071872"/>
    <lineage>
        <taxon>Bacteria</taxon>
        <taxon>Pseudomonadati</taxon>
        <taxon>Pseudomonadota</taxon>
        <taxon>Alphaproteobacteria</taxon>
        <taxon>Hyphomicrobiales</taxon>
        <taxon>Devosiaceae</taxon>
        <taxon>Devosia</taxon>
    </lineage>
</organism>
<proteinExistence type="predicted"/>
<dbReference type="EMBL" id="BSNS01000023">
    <property type="protein sequence ID" value="GLQ57194.1"/>
    <property type="molecule type" value="Genomic_DNA"/>
</dbReference>
<protein>
    <recommendedName>
        <fullName evidence="3">RES domain-containing protein</fullName>
    </recommendedName>
</protein>
<evidence type="ECO:0000313" key="2">
    <source>
        <dbReference type="Proteomes" id="UP001156691"/>
    </source>
</evidence>
<gene>
    <name evidence="1" type="ORF">GCM10010862_44530</name>
</gene>
<keyword evidence="2" id="KW-1185">Reference proteome</keyword>